<keyword evidence="15 20" id="KW-0472">Membrane</keyword>
<evidence type="ECO:0000256" key="20">
    <source>
        <dbReference type="SAM" id="Phobius"/>
    </source>
</evidence>
<evidence type="ECO:0000256" key="8">
    <source>
        <dbReference type="ARBA" id="ARBA00022475"/>
    </source>
</evidence>
<feature type="transmembrane region" description="Helical" evidence="20">
    <location>
        <begin position="139"/>
        <end position="158"/>
    </location>
</feature>
<keyword evidence="9" id="KW-0444">Lipid biosynthesis</keyword>
<feature type="transmembrane region" description="Helical" evidence="20">
    <location>
        <begin position="229"/>
        <end position="248"/>
    </location>
</feature>
<feature type="transmembrane region" description="Helical" evidence="20">
    <location>
        <begin position="205"/>
        <end position="223"/>
    </location>
</feature>
<feature type="transmembrane region" description="Helical" evidence="20">
    <location>
        <begin position="164"/>
        <end position="184"/>
    </location>
</feature>
<evidence type="ECO:0000256" key="10">
    <source>
        <dbReference type="ARBA" id="ARBA00022679"/>
    </source>
</evidence>
<keyword evidence="11 18" id="KW-0812">Transmembrane</keyword>
<evidence type="ECO:0000313" key="21">
    <source>
        <dbReference type="EMBL" id="PSL01172.1"/>
    </source>
</evidence>
<evidence type="ECO:0000256" key="12">
    <source>
        <dbReference type="ARBA" id="ARBA00022695"/>
    </source>
</evidence>
<feature type="region of interest" description="Disordered" evidence="19">
    <location>
        <begin position="1"/>
        <end position="33"/>
    </location>
</feature>
<evidence type="ECO:0000256" key="11">
    <source>
        <dbReference type="ARBA" id="ARBA00022692"/>
    </source>
</evidence>
<evidence type="ECO:0000256" key="4">
    <source>
        <dbReference type="ARBA" id="ARBA00005189"/>
    </source>
</evidence>
<keyword evidence="16" id="KW-0594">Phospholipid biosynthesis</keyword>
<reference evidence="21 22" key="1">
    <citation type="submission" date="2018-03" db="EMBL/GenBank/DDBJ databases">
        <title>Genomic Encyclopedia of Archaeal and Bacterial Type Strains, Phase II (KMG-II): from individual species to whole genera.</title>
        <authorList>
            <person name="Goeker M."/>
        </authorList>
    </citation>
    <scope>NUCLEOTIDE SEQUENCE [LARGE SCALE GENOMIC DNA]</scope>
    <source>
        <strain evidence="21 22">DSM 45211</strain>
    </source>
</reference>
<evidence type="ECO:0000256" key="19">
    <source>
        <dbReference type="SAM" id="MobiDB-lite"/>
    </source>
</evidence>
<sequence length="296" mass="30461">MTDEQAEPPEAPPGGKRRRAASDPPRRHGRAGRDLRAATAVGVGLAVVVLCTLFLFIPAFVGLVVLVMLVAVWELATAMSQRGVAVPVVPVMLGAVLMLVGAFAGGGSPLMVGLGLTVLAVGTWRLGDGRDGYLRDVAAGVFTSAYIPFLAGFATLMARADDGHWRVFALLAVVVASDVGGYTAGVFTGRHPMAPSVSPKKSWEGLGGSILLGVGAGVAVAVLAFDAAWWTGVVLGLVGVVGATLGDLGESMIKRDLGVKDMSSLLPGHGGLMDRLDSLLPTAPLVWLVLEYVVTT</sequence>
<dbReference type="GO" id="GO:0004605">
    <property type="term" value="F:phosphatidate cytidylyltransferase activity"/>
    <property type="evidence" value="ECO:0007669"/>
    <property type="project" value="UniProtKB-EC"/>
</dbReference>
<comment type="pathway">
    <text evidence="3 18">Phospholipid metabolism; CDP-diacylglycerol biosynthesis; CDP-diacylglycerol from sn-glycerol 3-phosphate: step 3/3.</text>
</comment>
<comment type="similarity">
    <text evidence="5 18">Belongs to the CDS family.</text>
</comment>
<dbReference type="PANTHER" id="PTHR46382">
    <property type="entry name" value="PHOSPHATIDATE CYTIDYLYLTRANSFERASE"/>
    <property type="match status" value="1"/>
</dbReference>
<comment type="caution">
    <text evidence="21">The sequence shown here is derived from an EMBL/GenBank/DDBJ whole genome shotgun (WGS) entry which is preliminary data.</text>
</comment>
<evidence type="ECO:0000256" key="1">
    <source>
        <dbReference type="ARBA" id="ARBA00001698"/>
    </source>
</evidence>
<dbReference type="GO" id="GO:0016024">
    <property type="term" value="P:CDP-diacylglycerol biosynthetic process"/>
    <property type="evidence" value="ECO:0007669"/>
    <property type="project" value="UniProtKB-UniPathway"/>
</dbReference>
<keyword evidence="13 20" id="KW-1133">Transmembrane helix</keyword>
<name>A0A2P8DVD1_9ACTN</name>
<feature type="transmembrane region" description="Helical" evidence="20">
    <location>
        <begin position="43"/>
        <end position="72"/>
    </location>
</feature>
<comment type="subcellular location">
    <subcellularLocation>
        <location evidence="2">Cell membrane</location>
        <topology evidence="2">Multi-pass membrane protein</topology>
    </subcellularLocation>
</comment>
<comment type="catalytic activity">
    <reaction evidence="1 18">
        <text>a 1,2-diacyl-sn-glycero-3-phosphate + CTP + H(+) = a CDP-1,2-diacyl-sn-glycerol + diphosphate</text>
        <dbReference type="Rhea" id="RHEA:16229"/>
        <dbReference type="ChEBI" id="CHEBI:15378"/>
        <dbReference type="ChEBI" id="CHEBI:33019"/>
        <dbReference type="ChEBI" id="CHEBI:37563"/>
        <dbReference type="ChEBI" id="CHEBI:58332"/>
        <dbReference type="ChEBI" id="CHEBI:58608"/>
        <dbReference type="EC" id="2.7.7.41"/>
    </reaction>
</comment>
<dbReference type="GO" id="GO:0005886">
    <property type="term" value="C:plasma membrane"/>
    <property type="evidence" value="ECO:0007669"/>
    <property type="project" value="UniProtKB-SubCell"/>
</dbReference>
<evidence type="ECO:0000313" key="22">
    <source>
        <dbReference type="Proteomes" id="UP000243528"/>
    </source>
</evidence>
<evidence type="ECO:0000256" key="5">
    <source>
        <dbReference type="ARBA" id="ARBA00010185"/>
    </source>
</evidence>
<dbReference type="AlphaFoldDB" id="A0A2P8DVD1"/>
<feature type="transmembrane region" description="Helical" evidence="20">
    <location>
        <begin position="110"/>
        <end position="127"/>
    </location>
</feature>
<dbReference type="EC" id="2.7.7.41" evidence="6 18"/>
<gene>
    <name evidence="21" type="ORF">CLV30_115108</name>
</gene>
<proteinExistence type="inferred from homology"/>
<dbReference type="RefSeq" id="WP_106538780.1">
    <property type="nucleotide sequence ID" value="NZ_ML142900.1"/>
</dbReference>
<dbReference type="InterPro" id="IPR000374">
    <property type="entry name" value="PC_trans"/>
</dbReference>
<dbReference type="UniPathway" id="UPA00557">
    <property type="reaction ID" value="UER00614"/>
</dbReference>
<keyword evidence="14" id="KW-0443">Lipid metabolism</keyword>
<comment type="pathway">
    <text evidence="4">Lipid metabolism.</text>
</comment>
<protein>
    <recommendedName>
        <fullName evidence="7 18">Phosphatidate cytidylyltransferase</fullName>
        <ecNumber evidence="6 18">2.7.7.41</ecNumber>
    </recommendedName>
</protein>
<keyword evidence="17" id="KW-1208">Phospholipid metabolism</keyword>
<keyword evidence="22" id="KW-1185">Reference proteome</keyword>
<accession>A0A2P8DVD1</accession>
<evidence type="ECO:0000256" key="14">
    <source>
        <dbReference type="ARBA" id="ARBA00023098"/>
    </source>
</evidence>
<feature type="transmembrane region" description="Helical" evidence="20">
    <location>
        <begin position="84"/>
        <end position="104"/>
    </location>
</feature>
<dbReference type="Pfam" id="PF01148">
    <property type="entry name" value="CTP_transf_1"/>
    <property type="match status" value="1"/>
</dbReference>
<evidence type="ECO:0000256" key="9">
    <source>
        <dbReference type="ARBA" id="ARBA00022516"/>
    </source>
</evidence>
<evidence type="ECO:0000256" key="3">
    <source>
        <dbReference type="ARBA" id="ARBA00005119"/>
    </source>
</evidence>
<keyword evidence="8" id="KW-1003">Cell membrane</keyword>
<organism evidence="21 22">
    <name type="scientific">Haloactinopolyspora alba</name>
    <dbReference type="NCBI Taxonomy" id="648780"/>
    <lineage>
        <taxon>Bacteria</taxon>
        <taxon>Bacillati</taxon>
        <taxon>Actinomycetota</taxon>
        <taxon>Actinomycetes</taxon>
        <taxon>Jiangellales</taxon>
        <taxon>Jiangellaceae</taxon>
        <taxon>Haloactinopolyspora</taxon>
    </lineage>
</organism>
<evidence type="ECO:0000256" key="17">
    <source>
        <dbReference type="ARBA" id="ARBA00023264"/>
    </source>
</evidence>
<evidence type="ECO:0000256" key="16">
    <source>
        <dbReference type="ARBA" id="ARBA00023209"/>
    </source>
</evidence>
<evidence type="ECO:0000256" key="15">
    <source>
        <dbReference type="ARBA" id="ARBA00023136"/>
    </source>
</evidence>
<dbReference type="PROSITE" id="PS01315">
    <property type="entry name" value="CDS"/>
    <property type="match status" value="1"/>
</dbReference>
<dbReference type="PANTHER" id="PTHR46382:SF1">
    <property type="entry name" value="PHOSPHATIDATE CYTIDYLYLTRANSFERASE"/>
    <property type="match status" value="1"/>
</dbReference>
<dbReference type="Proteomes" id="UP000243528">
    <property type="component" value="Unassembled WGS sequence"/>
</dbReference>
<dbReference type="OrthoDB" id="9799199at2"/>
<evidence type="ECO:0000256" key="13">
    <source>
        <dbReference type="ARBA" id="ARBA00022989"/>
    </source>
</evidence>
<dbReference type="EMBL" id="PYGE01000015">
    <property type="protein sequence ID" value="PSL01172.1"/>
    <property type="molecule type" value="Genomic_DNA"/>
</dbReference>
<evidence type="ECO:0000256" key="7">
    <source>
        <dbReference type="ARBA" id="ARBA00019373"/>
    </source>
</evidence>
<feature type="compositionally biased region" description="Basic and acidic residues" evidence="19">
    <location>
        <begin position="20"/>
        <end position="33"/>
    </location>
</feature>
<evidence type="ECO:0000256" key="2">
    <source>
        <dbReference type="ARBA" id="ARBA00004651"/>
    </source>
</evidence>
<evidence type="ECO:0000256" key="6">
    <source>
        <dbReference type="ARBA" id="ARBA00012487"/>
    </source>
</evidence>
<evidence type="ECO:0000256" key="18">
    <source>
        <dbReference type="RuleBase" id="RU003938"/>
    </source>
</evidence>
<keyword evidence="10 18" id="KW-0808">Transferase</keyword>
<keyword evidence="12 18" id="KW-0548">Nucleotidyltransferase</keyword>